<organism evidence="2 3">
    <name type="scientific">Actinorugispora endophytica</name>
    <dbReference type="NCBI Taxonomy" id="1605990"/>
    <lineage>
        <taxon>Bacteria</taxon>
        <taxon>Bacillati</taxon>
        <taxon>Actinomycetota</taxon>
        <taxon>Actinomycetes</taxon>
        <taxon>Streptosporangiales</taxon>
        <taxon>Nocardiopsidaceae</taxon>
        <taxon>Actinorugispora</taxon>
    </lineage>
</organism>
<evidence type="ECO:0000313" key="2">
    <source>
        <dbReference type="EMBL" id="TDQ55185.1"/>
    </source>
</evidence>
<dbReference type="RefSeq" id="WP_133739744.1">
    <property type="nucleotide sequence ID" value="NZ_SNYN01000001.1"/>
</dbReference>
<dbReference type="Proteomes" id="UP000295281">
    <property type="component" value="Unassembled WGS sequence"/>
</dbReference>
<evidence type="ECO:0000256" key="1">
    <source>
        <dbReference type="SAM" id="MobiDB-lite"/>
    </source>
</evidence>
<accession>A0A4R6V460</accession>
<gene>
    <name evidence="2" type="ORF">EV190_101510</name>
</gene>
<comment type="caution">
    <text evidence="2">The sequence shown here is derived from an EMBL/GenBank/DDBJ whole genome shotgun (WGS) entry which is preliminary data.</text>
</comment>
<name>A0A4R6V460_9ACTN</name>
<feature type="region of interest" description="Disordered" evidence="1">
    <location>
        <begin position="1"/>
        <end position="22"/>
    </location>
</feature>
<sequence length="120" mass="12684">MATYDIGGDQAAGPEGRELSPGEHWLTAEEIAALVAPDAIRVEVVDLNSVAVHVGCRVEVYTAADDGPEPLSGSVDPRAVEDVVRRLAAAYGQALSLLRSPHLREPGAAEQASAWMRRSP</sequence>
<dbReference type="AlphaFoldDB" id="A0A4R6V460"/>
<protein>
    <submittedName>
        <fullName evidence="2">Uncharacterized protein</fullName>
    </submittedName>
</protein>
<proteinExistence type="predicted"/>
<evidence type="ECO:0000313" key="3">
    <source>
        <dbReference type="Proteomes" id="UP000295281"/>
    </source>
</evidence>
<reference evidence="2 3" key="1">
    <citation type="submission" date="2019-03" db="EMBL/GenBank/DDBJ databases">
        <title>Genomic Encyclopedia of Type Strains, Phase IV (KMG-IV): sequencing the most valuable type-strain genomes for metagenomic binning, comparative biology and taxonomic classification.</title>
        <authorList>
            <person name="Goeker M."/>
        </authorList>
    </citation>
    <scope>NUCLEOTIDE SEQUENCE [LARGE SCALE GENOMIC DNA]</scope>
    <source>
        <strain evidence="2 3">DSM 46770</strain>
    </source>
</reference>
<dbReference type="EMBL" id="SNYN01000001">
    <property type="protein sequence ID" value="TDQ55185.1"/>
    <property type="molecule type" value="Genomic_DNA"/>
</dbReference>
<keyword evidence="3" id="KW-1185">Reference proteome</keyword>